<feature type="region of interest" description="Disordered" evidence="1">
    <location>
        <begin position="678"/>
        <end position="701"/>
    </location>
</feature>
<proteinExistence type="predicted"/>
<dbReference type="Gene3D" id="1.10.443.10">
    <property type="entry name" value="Intergrase catalytic core"/>
    <property type="match status" value="1"/>
</dbReference>
<evidence type="ECO:0000256" key="1">
    <source>
        <dbReference type="SAM" id="MobiDB-lite"/>
    </source>
</evidence>
<dbReference type="InterPro" id="IPR013762">
    <property type="entry name" value="Integrase-like_cat_sf"/>
</dbReference>
<evidence type="ECO:0000313" key="2">
    <source>
        <dbReference type="EMBL" id="MBJ6122531.1"/>
    </source>
</evidence>
<evidence type="ECO:0008006" key="4">
    <source>
        <dbReference type="Google" id="ProtNLM"/>
    </source>
</evidence>
<gene>
    <name evidence="2" type="ORF">JAO74_12090</name>
</gene>
<evidence type="ECO:0000313" key="3">
    <source>
        <dbReference type="Proteomes" id="UP000640426"/>
    </source>
</evidence>
<protein>
    <recommendedName>
        <fullName evidence="4">Integrase</fullName>
    </recommendedName>
</protein>
<sequence>MSDTLDPHRSKRSSVAVVRPFASAAERTCGENLARLVKKAKQANVLRAEDWNSPRWDLQRKSRASSAGDGGLCFTIDRSTKGNLAAPFPPRYMDFVKALVCRYEAKEVGGYAASNLQQVIRAASFLFLQLSPDRGDADVTLVTAGHLERAAVQASESMNAGYRNIRSKLIFIANLLVRDGIVPLALSWKCPPVSYKDRRAVVPDEDRLRSDHMPSPEVLDALADLSLRTDLDDRDLLLVRIVDLLVCAGFRINEALTLPNDCLVEEAALDDDGIQLLDRTGTPLVRMALRYWPEKQGHLEVRLKPIPTVMQPIVRRALADIRRITDPHRAVASYQRRHAGRTLLGEPWDSLPADAMLSTYELGLVLQLGRGKTELSRQRVQSLANQYLENHARTLSKTRGFRSFEVSKLNLEAHLCGRSIAGNILRAGEGVQDIAESLCVVSHRFVHRHHKAGVPGTVRLVTDAMIDVFLGGLKSKTQKSIFDRLEYFGPNRETLSVDTHDFRHWLNTLAEEGGLSEMEVARWFGRADIGHNPAYQHMLQSERVRRMRKYMEDGKAEGPIADAAARINDPIRRADFIASTTASAHVTDFGICVHPWNVYPCAKHGACAGCGDLRVIKGDEQSQQRTSQRLVAVEEQLAIAREAMTAEEWGADRWVAAHERERDSLKRIMAVHDGQLDSGTIVHMPSSSSTLKPGPGAGGSR</sequence>
<organism evidence="2 3">
    <name type="scientific">Sphingomonas mollis</name>
    <dbReference type="NCBI Taxonomy" id="2795726"/>
    <lineage>
        <taxon>Bacteria</taxon>
        <taxon>Pseudomonadati</taxon>
        <taxon>Pseudomonadota</taxon>
        <taxon>Alphaproteobacteria</taxon>
        <taxon>Sphingomonadales</taxon>
        <taxon>Sphingomonadaceae</taxon>
        <taxon>Sphingomonas</taxon>
    </lineage>
</organism>
<keyword evidence="3" id="KW-1185">Reference proteome</keyword>
<name>A0ABS0XR72_9SPHN</name>
<dbReference type="Proteomes" id="UP000640426">
    <property type="component" value="Unassembled WGS sequence"/>
</dbReference>
<dbReference type="EMBL" id="JAELXS010000006">
    <property type="protein sequence ID" value="MBJ6122531.1"/>
    <property type="molecule type" value="Genomic_DNA"/>
</dbReference>
<comment type="caution">
    <text evidence="2">The sequence shown here is derived from an EMBL/GenBank/DDBJ whole genome shotgun (WGS) entry which is preliminary data.</text>
</comment>
<reference evidence="3" key="1">
    <citation type="submission" date="2020-12" db="EMBL/GenBank/DDBJ databases">
        <title>Hymenobacter sp.</title>
        <authorList>
            <person name="Kim M.K."/>
        </authorList>
    </citation>
    <scope>NUCLEOTIDE SEQUENCE [LARGE SCALE GENOMIC DNA]</scope>
    <source>
        <strain evidence="3">BT553</strain>
    </source>
</reference>
<dbReference type="RefSeq" id="WP_199038247.1">
    <property type="nucleotide sequence ID" value="NZ_JAELXS010000006.1"/>
</dbReference>
<accession>A0ABS0XR72</accession>